<reference evidence="5 8" key="2">
    <citation type="submission" date="2024-07" db="EMBL/GenBank/DDBJ databases">
        <authorList>
            <person name="Akdeniz Z."/>
        </authorList>
    </citation>
    <scope>NUCLEOTIDE SEQUENCE [LARGE SCALE GENOMIC DNA]</scope>
</reference>
<keyword evidence="8" id="KW-1185">Reference proteome</keyword>
<accession>A0AA86UCV0</accession>
<evidence type="ECO:0000313" key="6">
    <source>
        <dbReference type="EMBL" id="CAL6041562.1"/>
    </source>
</evidence>
<feature type="transmembrane region" description="Helical" evidence="1">
    <location>
        <begin position="40"/>
        <end position="62"/>
    </location>
</feature>
<evidence type="ECO:0000256" key="1">
    <source>
        <dbReference type="SAM" id="Phobius"/>
    </source>
</evidence>
<keyword evidence="1" id="KW-0812">Transmembrane</keyword>
<organism evidence="4">
    <name type="scientific">Hexamita inflata</name>
    <dbReference type="NCBI Taxonomy" id="28002"/>
    <lineage>
        <taxon>Eukaryota</taxon>
        <taxon>Metamonada</taxon>
        <taxon>Diplomonadida</taxon>
        <taxon>Hexamitidae</taxon>
        <taxon>Hexamitinae</taxon>
        <taxon>Hexamita</taxon>
    </lineage>
</organism>
<dbReference type="EMBL" id="CAXDID020000151">
    <property type="protein sequence ID" value="CAL6041572.1"/>
    <property type="molecule type" value="Genomic_DNA"/>
</dbReference>
<dbReference type="EMBL" id="CATOUU010000643">
    <property type="protein sequence ID" value="CAI9936943.1"/>
    <property type="molecule type" value="Genomic_DNA"/>
</dbReference>
<evidence type="ECO:0000313" key="8">
    <source>
        <dbReference type="Proteomes" id="UP001642409"/>
    </source>
</evidence>
<dbReference type="EMBL" id="CATOUU010000643">
    <property type="protein sequence ID" value="CAI9936938.1"/>
    <property type="molecule type" value="Genomic_DNA"/>
</dbReference>
<evidence type="ECO:0000313" key="4">
    <source>
        <dbReference type="EMBL" id="CAI9936943.1"/>
    </source>
</evidence>
<protein>
    <submittedName>
        <fullName evidence="5">Hypothetical_protein</fullName>
    </submittedName>
</protein>
<comment type="caution">
    <text evidence="4">The sequence shown here is derived from an EMBL/GenBank/DDBJ whole genome shotgun (WGS) entry which is preliminary data.</text>
</comment>
<evidence type="ECO:0000313" key="2">
    <source>
        <dbReference type="EMBL" id="CAI9936935.1"/>
    </source>
</evidence>
<dbReference type="EMBL" id="CATOUU010000643">
    <property type="protein sequence ID" value="CAI9936935.1"/>
    <property type="molecule type" value="Genomic_DNA"/>
</dbReference>
<keyword evidence="1" id="KW-0472">Membrane</keyword>
<reference evidence="4" key="1">
    <citation type="submission" date="2023-06" db="EMBL/GenBank/DDBJ databases">
        <authorList>
            <person name="Kurt Z."/>
        </authorList>
    </citation>
    <scope>NUCLEOTIDE SEQUENCE</scope>
</reference>
<name>A0AA86UCV0_9EUKA</name>
<evidence type="ECO:0000313" key="7">
    <source>
        <dbReference type="EMBL" id="CAL6041572.1"/>
    </source>
</evidence>
<gene>
    <name evidence="2" type="ORF">HINF_LOCUS24580</name>
    <name evidence="3" type="ORF">HINF_LOCUS24583</name>
    <name evidence="4" type="ORF">HINF_LOCUS24588</name>
    <name evidence="5" type="ORF">HINF_LOCUS39167</name>
    <name evidence="6" type="ORF">HINF_LOCUS39170</name>
    <name evidence="7" type="ORF">HINF_LOCUS39175</name>
</gene>
<keyword evidence="1" id="KW-1133">Transmembrane helix</keyword>
<dbReference type="AlphaFoldDB" id="A0AA86UCV0"/>
<proteinExistence type="predicted"/>
<dbReference type="EMBL" id="CAXDID020000151">
    <property type="protein sequence ID" value="CAL6041562.1"/>
    <property type="molecule type" value="Genomic_DNA"/>
</dbReference>
<evidence type="ECO:0000313" key="5">
    <source>
        <dbReference type="EMBL" id="CAL6041556.1"/>
    </source>
</evidence>
<dbReference type="EMBL" id="CAXDID020000151">
    <property type="protein sequence ID" value="CAL6041556.1"/>
    <property type="molecule type" value="Genomic_DNA"/>
</dbReference>
<dbReference type="Proteomes" id="UP001642409">
    <property type="component" value="Unassembled WGS sequence"/>
</dbReference>
<evidence type="ECO:0000313" key="3">
    <source>
        <dbReference type="EMBL" id="CAI9936938.1"/>
    </source>
</evidence>
<sequence length="122" mass="13630">MQIAALLINGYFDGVGHISELFAINKSSHLMFSRATSQQAIYVLSFIKCGFPVVGTNSNIIIKMEIMGKYQRPQLYRAQNICNPVISGRAGYYIISAFVQLLCGCHRSSLIRRVSARLEIIN</sequence>